<sequence>MVGWNLELKKDDGCFPTWHCASTTRLYAAQHEAHIASIVLVSEEHDDIAKFKLYRNANVLHPRPHITDQHRHPEQSFTSATPSSFTTHLTTTLVPRMTPFLQTIHQQPRTRALSAGVAFRTHQPAPAPLHLHPGRLPHLVALLLKLPRAPAHPPLCRTALGLEFRCDEHGLPLNIAEREHSKMVPSLPKSATTGHGTALPQYAVKSQRGSHLLEGAKADKFSDGRETWAGVDAQHTGNACSEGWWELMRLVSTSLATLLRFLLIKPIGIIISILDIKPQFVKPVLPFHPHRLRPRLPKIVAVDINPTRLEFVIAHQWMPQVPHALVPPLRNPRLDLAFFANLFNTHTSTRGPTSAQTLTTHLTATLLPCITPFPHTIHQQQRRRALECAMSEEQDHAFALGTQPERDRLIPKALDAETARLQQQQEAKAWKLSGSVSGK</sequence>
<dbReference type="OrthoDB" id="10639397at2759"/>
<reference evidence="2 3" key="1">
    <citation type="submission" date="2020-07" db="EMBL/GenBank/DDBJ databases">
        <title>Comparative genomics of pyrophilous fungi reveals a link between fire events and developmental genes.</title>
        <authorList>
            <consortium name="DOE Joint Genome Institute"/>
            <person name="Steindorff A.S."/>
            <person name="Carver A."/>
            <person name="Calhoun S."/>
            <person name="Stillman K."/>
            <person name="Liu H."/>
            <person name="Lipzen A."/>
            <person name="Pangilinan J."/>
            <person name="Labutti K."/>
            <person name="Bruns T.D."/>
            <person name="Grigoriev I.V."/>
        </authorList>
    </citation>
    <scope>NUCLEOTIDE SEQUENCE [LARGE SCALE GENOMIC DNA]</scope>
    <source>
        <strain evidence="2 3">CBS 144469</strain>
    </source>
</reference>
<dbReference type="AlphaFoldDB" id="A0A8H6M2F3"/>
<comment type="caution">
    <text evidence="2">The sequence shown here is derived from an EMBL/GenBank/DDBJ whole genome shotgun (WGS) entry which is preliminary data.</text>
</comment>
<gene>
    <name evidence="2" type="ORF">DFP72DRAFT_1070686</name>
</gene>
<evidence type="ECO:0000256" key="1">
    <source>
        <dbReference type="SAM" id="MobiDB-lite"/>
    </source>
</evidence>
<evidence type="ECO:0000313" key="3">
    <source>
        <dbReference type="Proteomes" id="UP000521943"/>
    </source>
</evidence>
<feature type="region of interest" description="Disordered" evidence="1">
    <location>
        <begin position="64"/>
        <end position="83"/>
    </location>
</feature>
<accession>A0A8H6M2F3</accession>
<evidence type="ECO:0000313" key="2">
    <source>
        <dbReference type="EMBL" id="KAF6751985.1"/>
    </source>
</evidence>
<feature type="compositionally biased region" description="Basic and acidic residues" evidence="1">
    <location>
        <begin position="65"/>
        <end position="74"/>
    </location>
</feature>
<proteinExistence type="predicted"/>
<organism evidence="2 3">
    <name type="scientific">Ephemerocybe angulata</name>
    <dbReference type="NCBI Taxonomy" id="980116"/>
    <lineage>
        <taxon>Eukaryota</taxon>
        <taxon>Fungi</taxon>
        <taxon>Dikarya</taxon>
        <taxon>Basidiomycota</taxon>
        <taxon>Agaricomycotina</taxon>
        <taxon>Agaricomycetes</taxon>
        <taxon>Agaricomycetidae</taxon>
        <taxon>Agaricales</taxon>
        <taxon>Agaricineae</taxon>
        <taxon>Psathyrellaceae</taxon>
        <taxon>Ephemerocybe</taxon>
    </lineage>
</organism>
<protein>
    <submittedName>
        <fullName evidence="2">Uncharacterized protein</fullName>
    </submittedName>
</protein>
<dbReference type="EMBL" id="JACGCI010000046">
    <property type="protein sequence ID" value="KAF6751985.1"/>
    <property type="molecule type" value="Genomic_DNA"/>
</dbReference>
<dbReference type="Proteomes" id="UP000521943">
    <property type="component" value="Unassembled WGS sequence"/>
</dbReference>
<name>A0A8H6M2F3_9AGAR</name>
<keyword evidence="3" id="KW-1185">Reference proteome</keyword>